<dbReference type="AlphaFoldDB" id="A0A812MHQ8"/>
<evidence type="ECO:0000313" key="2">
    <source>
        <dbReference type="Proteomes" id="UP000604046"/>
    </source>
</evidence>
<reference evidence="1" key="1">
    <citation type="submission" date="2021-02" db="EMBL/GenBank/DDBJ databases">
        <authorList>
            <person name="Dougan E. K."/>
            <person name="Rhodes N."/>
            <person name="Thang M."/>
            <person name="Chan C."/>
        </authorList>
    </citation>
    <scope>NUCLEOTIDE SEQUENCE</scope>
</reference>
<dbReference type="Proteomes" id="UP000604046">
    <property type="component" value="Unassembled WGS sequence"/>
</dbReference>
<accession>A0A812MHQ8</accession>
<organism evidence="1 2">
    <name type="scientific">Symbiodinium natans</name>
    <dbReference type="NCBI Taxonomy" id="878477"/>
    <lineage>
        <taxon>Eukaryota</taxon>
        <taxon>Sar</taxon>
        <taxon>Alveolata</taxon>
        <taxon>Dinophyceae</taxon>
        <taxon>Suessiales</taxon>
        <taxon>Symbiodiniaceae</taxon>
        <taxon>Symbiodinium</taxon>
    </lineage>
</organism>
<proteinExistence type="predicted"/>
<protein>
    <submittedName>
        <fullName evidence="1">Uncharacterized protein</fullName>
    </submittedName>
</protein>
<comment type="caution">
    <text evidence="1">The sequence shown here is derived from an EMBL/GenBank/DDBJ whole genome shotgun (WGS) entry which is preliminary data.</text>
</comment>
<keyword evidence="2" id="KW-1185">Reference proteome</keyword>
<sequence>MAYGLRKITGTTYWPYGTGRDWFFVGDLDYMHGRRTPKVDVRERFEKLTPPLRKKRGHPQDMVFSQATIRSMSSTVGVASVPGVFGGKSQHPRLSIRTLERWRSLNDASFGDMNRGGELERWRQQESAARPADHSIRSSCSASLHASNKFSDMATPVALQSTSSDFGSGQRFNAAPAKLGDKYRSFSMPIRDPRRFDFIAERFHSEAL</sequence>
<dbReference type="EMBL" id="CAJNDS010001580">
    <property type="protein sequence ID" value="CAE7266216.1"/>
    <property type="molecule type" value="Genomic_DNA"/>
</dbReference>
<gene>
    <name evidence="1" type="ORF">SNAT2548_LOCUS14081</name>
</gene>
<evidence type="ECO:0000313" key="1">
    <source>
        <dbReference type="EMBL" id="CAE7266216.1"/>
    </source>
</evidence>
<name>A0A812MHQ8_9DINO</name>